<evidence type="ECO:0000313" key="2">
    <source>
        <dbReference type="EMBL" id="CCH48305.1"/>
    </source>
</evidence>
<accession>M1WLR2</accession>
<dbReference type="KEGG" id="dpi:BN4_11068"/>
<reference evidence="2 3" key="1">
    <citation type="journal article" date="2013" name="PLoS ONE">
        <title>The first genomic and proteomic characterization of a deep-sea sulfate reducer: insights into the piezophilic lifestyle of Desulfovibrio piezophilus.</title>
        <authorList>
            <person name="Pradel N."/>
            <person name="Ji B."/>
            <person name="Gimenez G."/>
            <person name="Talla E."/>
            <person name="Lenoble P."/>
            <person name="Garel M."/>
            <person name="Tamburini C."/>
            <person name="Fourquet P."/>
            <person name="Lebrun R."/>
            <person name="Bertin P."/>
            <person name="Denis Y."/>
            <person name="Pophillat M."/>
            <person name="Barbe V."/>
            <person name="Ollivier B."/>
            <person name="Dolla A."/>
        </authorList>
    </citation>
    <scope>NUCLEOTIDE SEQUENCE [LARGE SCALE GENOMIC DNA]</scope>
    <source>
        <strain evidence="3">DSM 10523 / SB164P1</strain>
    </source>
</reference>
<dbReference type="PROSITE" id="PS50206">
    <property type="entry name" value="RHODANESE_3"/>
    <property type="match status" value="1"/>
</dbReference>
<dbReference type="STRING" id="1322246.BN4_11068"/>
<dbReference type="InterPro" id="IPR036873">
    <property type="entry name" value="Rhodanese-like_dom_sf"/>
</dbReference>
<dbReference type="InterPro" id="IPR036761">
    <property type="entry name" value="TTHA0802/YceI-like_sf"/>
</dbReference>
<keyword evidence="3" id="KW-1185">Reference proteome</keyword>
<dbReference type="SUPFAM" id="SSF52821">
    <property type="entry name" value="Rhodanese/Cell cycle control phosphatase"/>
    <property type="match status" value="1"/>
</dbReference>
<dbReference type="InterPro" id="IPR007372">
    <property type="entry name" value="Lipid/polyisoprenoid-bd_YceI"/>
</dbReference>
<dbReference type="SMART" id="SM00450">
    <property type="entry name" value="RHOD"/>
    <property type="match status" value="1"/>
</dbReference>
<dbReference type="RefSeq" id="WP_015414355.1">
    <property type="nucleotide sequence ID" value="NC_020409.1"/>
</dbReference>
<dbReference type="BioCyc" id="DPIE1322246:BN4_RS05390-MONOMER"/>
<dbReference type="SUPFAM" id="SSF101874">
    <property type="entry name" value="YceI-like"/>
    <property type="match status" value="1"/>
</dbReference>
<name>M1WLR2_PSEP2</name>
<dbReference type="InterPro" id="IPR001763">
    <property type="entry name" value="Rhodanese-like_dom"/>
</dbReference>
<dbReference type="EMBL" id="FO203427">
    <property type="protein sequence ID" value="CCH48305.1"/>
    <property type="molecule type" value="Genomic_DNA"/>
</dbReference>
<dbReference type="Pfam" id="PF00581">
    <property type="entry name" value="Rhodanese"/>
    <property type="match status" value="1"/>
</dbReference>
<evidence type="ECO:0000259" key="1">
    <source>
        <dbReference type="PROSITE" id="PS50206"/>
    </source>
</evidence>
<dbReference type="OrthoDB" id="9811006at2"/>
<gene>
    <name evidence="2" type="ordered locus">BN4_11068</name>
</gene>
<proteinExistence type="predicted"/>
<dbReference type="eggNOG" id="COG2897">
    <property type="taxonomic scope" value="Bacteria"/>
</dbReference>
<reference evidence="3" key="2">
    <citation type="journal article" date="2013" name="Stand. Genomic Sci.">
        <title>Complete genome sequence of Desulfocapsa sulfexigens, a marine deltaproteobacterium specialized in disproportionating inorganic sulfur compounds.</title>
        <authorList>
            <person name="Finster K.W."/>
            <person name="Kjeldsen K.U."/>
            <person name="Kube M."/>
            <person name="Reinhardt R."/>
            <person name="Mussmann M."/>
            <person name="Amann R."/>
            <person name="Schreiber L."/>
        </authorList>
    </citation>
    <scope>NUCLEOTIDE SEQUENCE [LARGE SCALE GENOMIC DNA]</scope>
    <source>
        <strain evidence="3">DSM 10523 / SB164P1</strain>
    </source>
</reference>
<organism evidence="2 3">
    <name type="scientific">Pseudodesulfovibrio piezophilus (strain DSM 21447 / JCM 15486 / C1TLV30)</name>
    <name type="common">Desulfovibrio piezophilus</name>
    <dbReference type="NCBI Taxonomy" id="1322246"/>
    <lineage>
        <taxon>Bacteria</taxon>
        <taxon>Pseudomonadati</taxon>
        <taxon>Thermodesulfobacteriota</taxon>
        <taxon>Desulfovibrionia</taxon>
        <taxon>Desulfovibrionales</taxon>
        <taxon>Desulfovibrionaceae</taxon>
    </lineage>
</organism>
<dbReference type="PANTHER" id="PTHR34406:SF1">
    <property type="entry name" value="PROTEIN YCEI"/>
    <property type="match status" value="1"/>
</dbReference>
<dbReference type="HOGENOM" id="CLU_893299_0_0_7"/>
<protein>
    <submittedName>
        <fullName evidence="2">YceI family protein</fullName>
    </submittedName>
</protein>
<dbReference type="Pfam" id="PF04264">
    <property type="entry name" value="YceI"/>
    <property type="match status" value="1"/>
</dbReference>
<evidence type="ECO:0000313" key="3">
    <source>
        <dbReference type="Proteomes" id="UP000011724"/>
    </source>
</evidence>
<dbReference type="PANTHER" id="PTHR34406">
    <property type="entry name" value="PROTEIN YCEI"/>
    <property type="match status" value="1"/>
</dbReference>
<dbReference type="CDD" id="cd00158">
    <property type="entry name" value="RHOD"/>
    <property type="match status" value="1"/>
</dbReference>
<dbReference type="Gene3D" id="2.40.128.110">
    <property type="entry name" value="Lipid/polyisoprenoid-binding, YceI-like"/>
    <property type="match status" value="1"/>
</dbReference>
<dbReference type="Proteomes" id="UP000011724">
    <property type="component" value="Chromosome"/>
</dbReference>
<sequence>METQFVERLTAREIQELMVGKECVLVDTLPPEHFESRHIPGAVNACVYEVAFLSLMEALVPDKETSLVLYGAGEKSQDCVVAADKLGRAGYHCVSIFPGGLGEWREENRPLAGSAPDTVEAAHPPLLLASRLYSLIPEESEIQWTGRNANSSHTGSLALSRGTLDARGELAGKFVIDMNSLRNFDLQGDALHSVLEGHLHSDDFFFTTLFPEARFETSLIRIVEKGEVSRPNAMMQGALSLRGISNEIAFPVHIRNLDEKRIVIVGNLDFDRTQWGIIYGASRFFQYLGYHTVFDFISVDFRLVLAEVFSS</sequence>
<dbReference type="AlphaFoldDB" id="M1WLR2"/>
<dbReference type="Gene3D" id="3.40.250.10">
    <property type="entry name" value="Rhodanese-like domain"/>
    <property type="match status" value="1"/>
</dbReference>
<feature type="domain" description="Rhodanese" evidence="1">
    <location>
        <begin position="19"/>
        <end position="113"/>
    </location>
</feature>
<dbReference type="PATRIC" id="fig|879567.3.peg.1103"/>
<dbReference type="SMART" id="SM00867">
    <property type="entry name" value="YceI"/>
    <property type="match status" value="1"/>
</dbReference>